<dbReference type="InterPro" id="IPR008258">
    <property type="entry name" value="Transglycosylase_SLT_dom_1"/>
</dbReference>
<dbReference type="InterPro" id="IPR000189">
    <property type="entry name" value="Transglyc_AS"/>
</dbReference>
<feature type="signal peptide" evidence="3">
    <location>
        <begin position="1"/>
        <end position="20"/>
    </location>
</feature>
<dbReference type="PROSITE" id="PS50943">
    <property type="entry name" value="HTH_CROC1"/>
    <property type="match status" value="1"/>
</dbReference>
<dbReference type="InterPro" id="IPR001387">
    <property type="entry name" value="Cro/C1-type_HTH"/>
</dbReference>
<evidence type="ECO:0000256" key="3">
    <source>
        <dbReference type="SAM" id="SignalP"/>
    </source>
</evidence>
<proteinExistence type="inferred from homology"/>
<comment type="caution">
    <text evidence="6">The sequence shown here is derived from an EMBL/GenBank/DDBJ whole genome shotgun (WGS) entry which is preliminary data.</text>
</comment>
<dbReference type="PANTHER" id="PTHR33734:SF22">
    <property type="entry name" value="MEMBRANE-BOUND LYTIC MUREIN TRANSGLYCOSYLASE D"/>
    <property type="match status" value="1"/>
</dbReference>
<dbReference type="InterPro" id="IPR018392">
    <property type="entry name" value="LysM"/>
</dbReference>
<evidence type="ECO:0000256" key="1">
    <source>
        <dbReference type="ARBA" id="ARBA00007734"/>
    </source>
</evidence>
<dbReference type="SUPFAM" id="SSF53955">
    <property type="entry name" value="Lysozyme-like"/>
    <property type="match status" value="1"/>
</dbReference>
<feature type="domain" description="LysM" evidence="5">
    <location>
        <begin position="769"/>
        <end position="812"/>
    </location>
</feature>
<feature type="domain" description="LysM" evidence="5">
    <location>
        <begin position="710"/>
        <end position="753"/>
    </location>
</feature>
<dbReference type="CDD" id="cd00118">
    <property type="entry name" value="LysM"/>
    <property type="match status" value="6"/>
</dbReference>
<dbReference type="Gene3D" id="3.10.350.10">
    <property type="entry name" value="LysM domain"/>
    <property type="match status" value="6"/>
</dbReference>
<gene>
    <name evidence="6" type="ORF">BC670_1580</name>
</gene>
<dbReference type="EMBL" id="VFPJ01000001">
    <property type="protein sequence ID" value="TQM40677.1"/>
    <property type="molecule type" value="Genomic_DNA"/>
</dbReference>
<dbReference type="SUPFAM" id="SSF54106">
    <property type="entry name" value="LysM domain"/>
    <property type="match status" value="6"/>
</dbReference>
<keyword evidence="3" id="KW-0732">Signal</keyword>
<dbReference type="SMART" id="SM00257">
    <property type="entry name" value="LysM"/>
    <property type="match status" value="6"/>
</dbReference>
<feature type="domain" description="HTH cro/C1-type" evidence="4">
    <location>
        <begin position="624"/>
        <end position="642"/>
    </location>
</feature>
<reference evidence="6 7" key="1">
    <citation type="submission" date="2019-06" db="EMBL/GenBank/DDBJ databases">
        <title>Genomic Encyclopedia of Archaeal and Bacterial Type Strains, Phase II (KMG-II): from individual species to whole genera.</title>
        <authorList>
            <person name="Goeker M."/>
        </authorList>
    </citation>
    <scope>NUCLEOTIDE SEQUENCE [LARGE SCALE GENOMIC DNA]</scope>
    <source>
        <strain evidence="6 7">DSM 24789</strain>
    </source>
</reference>
<dbReference type="CDD" id="cd16894">
    <property type="entry name" value="MltD-like"/>
    <property type="match status" value="1"/>
</dbReference>
<feature type="domain" description="LysM" evidence="5">
    <location>
        <begin position="618"/>
        <end position="661"/>
    </location>
</feature>
<dbReference type="Proteomes" id="UP000320773">
    <property type="component" value="Unassembled WGS sequence"/>
</dbReference>
<evidence type="ECO:0000259" key="5">
    <source>
        <dbReference type="PROSITE" id="PS51782"/>
    </source>
</evidence>
<protein>
    <submittedName>
        <fullName evidence="6">Membrane-bound lytic murein transglycosylase D</fullName>
    </submittedName>
</protein>
<comment type="similarity">
    <text evidence="1">Belongs to the transglycosylase Slt family.</text>
</comment>
<dbReference type="Gene3D" id="1.10.530.10">
    <property type="match status" value="1"/>
</dbReference>
<dbReference type="PANTHER" id="PTHR33734">
    <property type="entry name" value="LYSM DOMAIN-CONTAINING GPI-ANCHORED PROTEIN 2"/>
    <property type="match status" value="1"/>
</dbReference>
<evidence type="ECO:0000256" key="2">
    <source>
        <dbReference type="SAM" id="MobiDB-lite"/>
    </source>
</evidence>
<dbReference type="GO" id="GO:0008932">
    <property type="term" value="F:lytic endotransglycosylase activity"/>
    <property type="evidence" value="ECO:0007669"/>
    <property type="project" value="TreeGrafter"/>
</dbReference>
<feature type="domain" description="LysM" evidence="5">
    <location>
        <begin position="839"/>
        <end position="883"/>
    </location>
</feature>
<feature type="region of interest" description="Disordered" evidence="2">
    <location>
        <begin position="459"/>
        <end position="485"/>
    </location>
</feature>
<evidence type="ECO:0000259" key="4">
    <source>
        <dbReference type="PROSITE" id="PS50943"/>
    </source>
</evidence>
<feature type="compositionally biased region" description="Basic and acidic residues" evidence="2">
    <location>
        <begin position="473"/>
        <end position="482"/>
    </location>
</feature>
<dbReference type="GO" id="GO:0000270">
    <property type="term" value="P:peptidoglycan metabolic process"/>
    <property type="evidence" value="ECO:0007669"/>
    <property type="project" value="InterPro"/>
</dbReference>
<feature type="domain" description="LysM" evidence="5">
    <location>
        <begin position="399"/>
        <end position="442"/>
    </location>
</feature>
<sequence length="885" mass="100494">MTKKVYTLAIAFFASTTLFAQHETDSVVRVNNAPKVSVLDSLKKTFVKHDAISKIDAQWMKELSNDALSAEQFEDISNMNMDETVAYDLPTDILKARLKKLDAKSPFNIEYNPGLENVIKSLLKNRKKSYARLMAIAEYYFPMFEDALSKYDIPLEVKYLAIVESALNPRAKSRVGAGGLWQFMYGTGLQYNLNVNSYIDERSDPLKSTEAACKYLSGMYKIFGDWDLVLASYNCGPGNVTKAIRRSNGQKNYWNIRKNLPQETAGYLPAFLATMYIFEYHKEHGITPLKAPVTYFSTDTLMVKRQLSFKQISNLLDIPVTELQFLNPSYKLDVIPFEADKQNYLRLPQDKVAVFASNEDKIYYYADYEDNLRERPNTRPSIANDSLRNNRQRYVTRYKFHKVGKGDSLSEIAQAYGISKSELKKWNHLRSDKAPLGRNLKIRITEKVQATELAEAKTPKLDKATDLASQDTNKPHVEKTSTDHVSASSDLITEKIVSFKNVTKSYKVKKGDDLGDIARQYDVAVSDIKKWNKLKGDKLKKGKTLKIHTTERVVTTVRKKEKKPVTTHEDNETLVANNDEKPAAATKIEKEVKPESKNTKFIYEIKEEKVVAYKDVAKSYKVKSGDNLSEIAEKFNVSVAELKKWNKIKGSTVNKGKTLKIISNEKVVTVVKKKVKKEVEFKPEQQLATVEPKEVKTKKVQKADTTKATNEYLVKEGETLATIAKNHKTTVANLKKWNNFEDNSVEAGTKLVVSKPEHAEAEWQAKEVQEYVVEKGDNVWKIIKKYNISLADLRAWNNLTDNNIQLGTTLIVSKPEVSPKEKKQLQNNKMVASTKNGEKMYQVKKGDSLFSISQKYPGVTVSDLKKWNGIRDGDIKPGMKLKISG</sequence>
<dbReference type="InterPro" id="IPR023346">
    <property type="entry name" value="Lysozyme-like_dom_sf"/>
</dbReference>
<evidence type="ECO:0000313" key="6">
    <source>
        <dbReference type="EMBL" id="TQM40677.1"/>
    </source>
</evidence>
<feature type="chain" id="PRO_5022229044" evidence="3">
    <location>
        <begin position="21"/>
        <end position="885"/>
    </location>
</feature>
<dbReference type="GO" id="GO:0016020">
    <property type="term" value="C:membrane"/>
    <property type="evidence" value="ECO:0007669"/>
    <property type="project" value="InterPro"/>
</dbReference>
<dbReference type="RefSeq" id="WP_089080194.1">
    <property type="nucleotide sequence ID" value="NZ_VFPJ01000001.1"/>
</dbReference>
<dbReference type="PROSITE" id="PS00922">
    <property type="entry name" value="TRANSGLYCOSYLASE"/>
    <property type="match status" value="1"/>
</dbReference>
<dbReference type="AlphaFoldDB" id="A0A543G3R4"/>
<dbReference type="InterPro" id="IPR036779">
    <property type="entry name" value="LysM_dom_sf"/>
</dbReference>
<name>A0A543G3R4_9FLAO</name>
<accession>A0A543G3R4</accession>
<dbReference type="Pfam" id="PF01476">
    <property type="entry name" value="LysM"/>
    <property type="match status" value="6"/>
</dbReference>
<dbReference type="Pfam" id="PF01464">
    <property type="entry name" value="SLT"/>
    <property type="match status" value="1"/>
</dbReference>
<evidence type="ECO:0000313" key="7">
    <source>
        <dbReference type="Proteomes" id="UP000320773"/>
    </source>
</evidence>
<organism evidence="6 7">
    <name type="scientific">Flavobacterium branchiophilum</name>
    <dbReference type="NCBI Taxonomy" id="55197"/>
    <lineage>
        <taxon>Bacteria</taxon>
        <taxon>Pseudomonadati</taxon>
        <taxon>Bacteroidota</taxon>
        <taxon>Flavobacteriia</taxon>
        <taxon>Flavobacteriales</taxon>
        <taxon>Flavobacteriaceae</taxon>
        <taxon>Flavobacterium</taxon>
    </lineage>
</organism>
<dbReference type="PROSITE" id="PS51782">
    <property type="entry name" value="LYSM"/>
    <property type="match status" value="6"/>
</dbReference>
<feature type="domain" description="LysM" evidence="5">
    <location>
        <begin position="504"/>
        <end position="547"/>
    </location>
</feature>